<dbReference type="RefSeq" id="WP_019205835.1">
    <property type="nucleotide sequence ID" value="NZ_AZFK01000042.1"/>
</dbReference>
<dbReference type="EMBL" id="AZFK01000042">
    <property type="protein sequence ID" value="KRL89787.1"/>
    <property type="molecule type" value="Genomic_DNA"/>
</dbReference>
<dbReference type="PANTHER" id="PTHR34137:SF1">
    <property type="entry name" value="EXODEOXYRIBONUCLEASE 7 SMALL SUBUNIT"/>
    <property type="match status" value="1"/>
</dbReference>
<evidence type="ECO:0000256" key="2">
    <source>
        <dbReference type="ARBA" id="ARBA00022490"/>
    </source>
</evidence>
<keyword evidence="3 6" id="KW-0540">Nuclease</keyword>
<dbReference type="HAMAP" id="MF_00337">
    <property type="entry name" value="Exonuc_7_S"/>
    <property type="match status" value="1"/>
</dbReference>
<comment type="catalytic activity">
    <reaction evidence="6">
        <text>Exonucleolytic cleavage in either 5'- to 3'- or 3'- to 5'-direction to yield nucleoside 5'-phosphates.</text>
        <dbReference type="EC" id="3.1.11.6"/>
    </reaction>
</comment>
<evidence type="ECO:0000256" key="6">
    <source>
        <dbReference type="HAMAP-Rule" id="MF_00337"/>
    </source>
</evidence>
<name>A0A0R1UK74_9LACO</name>
<evidence type="ECO:0000313" key="9">
    <source>
        <dbReference type="Proteomes" id="UP000050816"/>
    </source>
</evidence>
<evidence type="ECO:0000256" key="3">
    <source>
        <dbReference type="ARBA" id="ARBA00022722"/>
    </source>
</evidence>
<keyword evidence="2 6" id="KW-0963">Cytoplasm</keyword>
<proteinExistence type="inferred from homology"/>
<comment type="caution">
    <text evidence="8">The sequence shown here is derived from an EMBL/GenBank/DDBJ whole genome shotgun (WGS) entry which is preliminary data.</text>
</comment>
<dbReference type="PANTHER" id="PTHR34137">
    <property type="entry name" value="EXODEOXYRIBONUCLEASE 7 SMALL SUBUNIT"/>
    <property type="match status" value="1"/>
</dbReference>
<keyword evidence="4 6" id="KW-0378">Hydrolase</keyword>
<dbReference type="InterPro" id="IPR037004">
    <property type="entry name" value="Exonuc_VII_ssu_sf"/>
</dbReference>
<dbReference type="PATRIC" id="fig|1423760.3.peg.1706"/>
<evidence type="ECO:0000256" key="1">
    <source>
        <dbReference type="ARBA" id="ARBA00009998"/>
    </source>
</evidence>
<dbReference type="Gene3D" id="1.10.287.1040">
    <property type="entry name" value="Exonuclease VII, small subunit"/>
    <property type="match status" value="1"/>
</dbReference>
<dbReference type="GO" id="GO:0009318">
    <property type="term" value="C:exodeoxyribonuclease VII complex"/>
    <property type="evidence" value="ECO:0007669"/>
    <property type="project" value="UniProtKB-UniRule"/>
</dbReference>
<feature type="region of interest" description="Disordered" evidence="7">
    <location>
        <begin position="70"/>
        <end position="99"/>
    </location>
</feature>
<evidence type="ECO:0000256" key="7">
    <source>
        <dbReference type="SAM" id="MobiDB-lite"/>
    </source>
</evidence>
<gene>
    <name evidence="6" type="primary">xseB</name>
    <name evidence="8" type="ORF">FC43_GL001633</name>
</gene>
<comment type="similarity">
    <text evidence="1 6">Belongs to the XseB family.</text>
</comment>
<protein>
    <recommendedName>
        <fullName evidence="6">Exodeoxyribonuclease 7 small subunit</fullName>
        <ecNumber evidence="6">3.1.11.6</ecNumber>
    </recommendedName>
    <alternativeName>
        <fullName evidence="6">Exodeoxyribonuclease VII small subunit</fullName>
        <shortName evidence="6">Exonuclease VII small subunit</shortName>
    </alternativeName>
</protein>
<accession>A0A0R1UK74</accession>
<dbReference type="GO" id="GO:0006308">
    <property type="term" value="P:DNA catabolic process"/>
    <property type="evidence" value="ECO:0007669"/>
    <property type="project" value="UniProtKB-UniRule"/>
</dbReference>
<feature type="compositionally biased region" description="Polar residues" evidence="7">
    <location>
        <begin position="79"/>
        <end position="89"/>
    </location>
</feature>
<dbReference type="EC" id="3.1.11.6" evidence="6"/>
<dbReference type="AlphaFoldDB" id="A0A0R1UK74"/>
<dbReference type="GO" id="GO:0005829">
    <property type="term" value="C:cytosol"/>
    <property type="evidence" value="ECO:0007669"/>
    <property type="project" value="TreeGrafter"/>
</dbReference>
<dbReference type="NCBIfam" id="TIGR01280">
    <property type="entry name" value="xseB"/>
    <property type="match status" value="1"/>
</dbReference>
<comment type="subcellular location">
    <subcellularLocation>
        <location evidence="6">Cytoplasm</location>
    </subcellularLocation>
</comment>
<comment type="subunit">
    <text evidence="6">Heterooligomer composed of large and small subunits.</text>
</comment>
<evidence type="ECO:0000256" key="4">
    <source>
        <dbReference type="ARBA" id="ARBA00022801"/>
    </source>
</evidence>
<sequence length="99" mass="10828">MATKQADATFEEQMAQLQTIVGHLQNGQLSLDDSIKEFQTGMQLAQAMQTQLDHAQATLAQLVDENGNMQAAEQAGDDLSNNGVQNQGYRSEFARPETD</sequence>
<reference evidence="8 9" key="1">
    <citation type="journal article" date="2015" name="Genome Announc.">
        <title>Expanding the biotechnology potential of lactobacilli through comparative genomics of 213 strains and associated genera.</title>
        <authorList>
            <person name="Sun Z."/>
            <person name="Harris H.M."/>
            <person name="McCann A."/>
            <person name="Guo C."/>
            <person name="Argimon S."/>
            <person name="Zhang W."/>
            <person name="Yang X."/>
            <person name="Jeffery I.B."/>
            <person name="Cooney J.C."/>
            <person name="Kagawa T.F."/>
            <person name="Liu W."/>
            <person name="Song Y."/>
            <person name="Salvetti E."/>
            <person name="Wrobel A."/>
            <person name="Rasinkangas P."/>
            <person name="Parkhill J."/>
            <person name="Rea M.C."/>
            <person name="O'Sullivan O."/>
            <person name="Ritari J."/>
            <person name="Douillard F.P."/>
            <person name="Paul Ross R."/>
            <person name="Yang R."/>
            <person name="Briner A.E."/>
            <person name="Felis G.E."/>
            <person name="de Vos W.M."/>
            <person name="Barrangou R."/>
            <person name="Klaenhammer T.R."/>
            <person name="Caufield P.W."/>
            <person name="Cui Y."/>
            <person name="Zhang H."/>
            <person name="O'Toole P.W."/>
        </authorList>
    </citation>
    <scope>NUCLEOTIDE SEQUENCE [LARGE SCALE GENOMIC DNA]</scope>
    <source>
        <strain evidence="8 9">DSM 15946</strain>
    </source>
</reference>
<dbReference type="InterPro" id="IPR003761">
    <property type="entry name" value="Exonuc_VII_S"/>
</dbReference>
<dbReference type="NCBIfam" id="NF002138">
    <property type="entry name" value="PRK00977.1-2"/>
    <property type="match status" value="1"/>
</dbReference>
<keyword evidence="5 6" id="KW-0269">Exonuclease</keyword>
<dbReference type="SUPFAM" id="SSF116842">
    <property type="entry name" value="XseB-like"/>
    <property type="match status" value="1"/>
</dbReference>
<dbReference type="GO" id="GO:0008855">
    <property type="term" value="F:exodeoxyribonuclease VII activity"/>
    <property type="evidence" value="ECO:0007669"/>
    <property type="project" value="UniProtKB-UniRule"/>
</dbReference>
<dbReference type="Proteomes" id="UP000050816">
    <property type="component" value="Unassembled WGS sequence"/>
</dbReference>
<comment type="function">
    <text evidence="6">Bidirectionally degrades single-stranded DNA into large acid-insoluble oligonucleotides, which are then degraded further into small acid-soluble oligonucleotides.</text>
</comment>
<dbReference type="GeneID" id="82933599"/>
<evidence type="ECO:0000256" key="5">
    <source>
        <dbReference type="ARBA" id="ARBA00022839"/>
    </source>
</evidence>
<dbReference type="Pfam" id="PF02609">
    <property type="entry name" value="Exonuc_VII_S"/>
    <property type="match status" value="1"/>
</dbReference>
<organism evidence="8 9">
    <name type="scientific">Limosilactobacillus ingluviei DSM 15946</name>
    <dbReference type="NCBI Taxonomy" id="1423760"/>
    <lineage>
        <taxon>Bacteria</taxon>
        <taxon>Bacillati</taxon>
        <taxon>Bacillota</taxon>
        <taxon>Bacilli</taxon>
        <taxon>Lactobacillales</taxon>
        <taxon>Lactobacillaceae</taxon>
        <taxon>Limosilactobacillus</taxon>
    </lineage>
</organism>
<evidence type="ECO:0000313" key="8">
    <source>
        <dbReference type="EMBL" id="KRL89787.1"/>
    </source>
</evidence>